<evidence type="ECO:0000313" key="1">
    <source>
        <dbReference type="EMBL" id="CEH13481.1"/>
    </source>
</evidence>
<dbReference type="STRING" id="401625.A0A0P1BCB6"/>
<dbReference type="PANTHER" id="PTHR12941:SF10">
    <property type="entry name" value="ER MEMBRANE PROTEIN COMPLEX SUBUNIT 8_9 HOMOLOG"/>
    <property type="match status" value="1"/>
</dbReference>
<dbReference type="InterPro" id="IPR005366">
    <property type="entry name" value="EMC8/9"/>
</dbReference>
<name>A0A0P1BCB6_9BASI</name>
<dbReference type="OrthoDB" id="194468at2759"/>
<dbReference type="Pfam" id="PF03665">
    <property type="entry name" value="UPF0172"/>
    <property type="match status" value="1"/>
</dbReference>
<keyword evidence="2" id="KW-1185">Reference proteome</keyword>
<dbReference type="AlphaFoldDB" id="A0A0P1BCB6"/>
<proteinExistence type="predicted"/>
<protein>
    <submittedName>
        <fullName evidence="1">Uncharacterized conserved protein encoded by sequence overlapping the COX4 protein</fullName>
    </submittedName>
</protein>
<accession>A0A0P1BCB6</accession>
<evidence type="ECO:0000313" key="2">
    <source>
        <dbReference type="Proteomes" id="UP000054845"/>
    </source>
</evidence>
<dbReference type="Proteomes" id="UP000054845">
    <property type="component" value="Unassembled WGS sequence"/>
</dbReference>
<dbReference type="EMBL" id="CCYA01000221">
    <property type="protein sequence ID" value="CEH13481.1"/>
    <property type="molecule type" value="Genomic_DNA"/>
</dbReference>
<sequence length="200" mass="20941">MASYVLSPAAHFTLLAHVGLHPTSAVLGLLLASSSTSSESVEVTRALPLVHHWTALTPQLDVSIALAIQHVKKTGLKIVGLYAANEATGDELSPMVERIAKALASSTQQADVLVAVLKPRALPSGAHLTGYRVSASNTGSKQLGLNAIDTGAETRTVSILRRLQAGTQDAKIAASDWDDHLEDTSIDWLAPLPTEVTAGL</sequence>
<reference evidence="1 2" key="1">
    <citation type="submission" date="2014-09" db="EMBL/GenBank/DDBJ databases">
        <authorList>
            <person name="Magalhaes I.L.F."/>
            <person name="Oliveira U."/>
            <person name="Santos F.R."/>
            <person name="Vidigal T.H.D.A."/>
            <person name="Brescovit A.D."/>
            <person name="Santos A.J."/>
        </authorList>
    </citation>
    <scope>NUCLEOTIDE SEQUENCE [LARGE SCALE GENOMIC DNA]</scope>
</reference>
<dbReference type="GO" id="GO:0072546">
    <property type="term" value="C:EMC complex"/>
    <property type="evidence" value="ECO:0007669"/>
    <property type="project" value="InterPro"/>
</dbReference>
<organism evidence="1 2">
    <name type="scientific">Ceraceosorus bombacis</name>
    <dbReference type="NCBI Taxonomy" id="401625"/>
    <lineage>
        <taxon>Eukaryota</taxon>
        <taxon>Fungi</taxon>
        <taxon>Dikarya</taxon>
        <taxon>Basidiomycota</taxon>
        <taxon>Ustilaginomycotina</taxon>
        <taxon>Exobasidiomycetes</taxon>
        <taxon>Ceraceosorales</taxon>
        <taxon>Ceraceosoraceae</taxon>
        <taxon>Ceraceosorus</taxon>
    </lineage>
</organism>
<dbReference type="PANTHER" id="PTHR12941">
    <property type="entry name" value="ER MEMBRANE PROTEIN COMPLEX"/>
    <property type="match status" value="1"/>
</dbReference>